<evidence type="ECO:0000259" key="2">
    <source>
        <dbReference type="PROSITE" id="PS50994"/>
    </source>
</evidence>
<dbReference type="RefSeq" id="WP_165025607.1">
    <property type="nucleotide sequence ID" value="NZ_JAAKZF010000006.1"/>
</dbReference>
<name>A0A6G4W8X7_9HYPH</name>
<dbReference type="PROSITE" id="PS50994">
    <property type="entry name" value="INTEGRASE"/>
    <property type="match status" value="1"/>
</dbReference>
<feature type="region of interest" description="Disordered" evidence="1">
    <location>
        <begin position="744"/>
        <end position="777"/>
    </location>
</feature>
<dbReference type="Proteomes" id="UP001642900">
    <property type="component" value="Unassembled WGS sequence"/>
</dbReference>
<keyword evidence="4" id="KW-1185">Reference proteome</keyword>
<feature type="region of interest" description="Disordered" evidence="1">
    <location>
        <begin position="150"/>
        <end position="173"/>
    </location>
</feature>
<organism evidence="3 4">
    <name type="scientific">Allomesorhizobium camelthorni</name>
    <dbReference type="NCBI Taxonomy" id="475069"/>
    <lineage>
        <taxon>Bacteria</taxon>
        <taxon>Pseudomonadati</taxon>
        <taxon>Pseudomonadota</taxon>
        <taxon>Alphaproteobacteria</taxon>
        <taxon>Hyphomicrobiales</taxon>
        <taxon>Phyllobacteriaceae</taxon>
        <taxon>Allomesorhizobium</taxon>
    </lineage>
</organism>
<proteinExistence type="predicted"/>
<dbReference type="EMBL" id="JAAKZF010000006">
    <property type="protein sequence ID" value="NGO51059.1"/>
    <property type="molecule type" value="Genomic_DNA"/>
</dbReference>
<sequence>MNVFNGDQFRSSAPTTYGFGPGHVFAIRDLDDLLYEYVSHDRHVLTAKPVSNPELPQVFTQEEFRALVDAGKVDPRIEQNSVSRQTLLARNPDIKSIRDLADAEQDELSFYWQLCRHVVQMYDDGATSLTDKALQKAIAKIMGKLVFGADSSEDEQPRRKPGKGKAAKEPGERKIKARKRVANYEIPAPSTLRKWIRVLVEHDWDILALRDHRKGRVGYHVPKVTDPHSVALMAKWVQQYLDRSRPSAATLYKLMTGSVRLEDENAVRERMGKHPLPHNETPSFAAANVARAAEGLPPLLLPSKSTFERAIRKLDKYQVVLARQGPEAARKQFKVSGRREVVLFPGERVSIDCWRVQLKTAKLPQEFWAGLPEKLIGVAGKVRLILCLAICEATKVVLGARLAVNAGGEVAMRTLEMVCRNKNAIALAASCRSSWDHACTPMTVPTDSGPEFIDSAFRCAVRDIGSANEIGPASHPDARGVGERFFKTVDVQLMPFFQGRTFSGIDDKGEIDAGAVTNVVAETLGKALVRYVVDAYHNTPHGGLGGQTPNDAWEERTALHQVLPPPPAHRLRTVFGFSDNRRIQNRGIRFLGLYYRSSELALLRRSVGQADVRIRADLENLGTVWFSKNVPGAKWESANCDLDMEGVSAALWIDTEAALRRKYANVAKLSEHIVYAALRDLRETGRHSAAAAGIGPSTMAREDILKHETEIVRHFGYVTAGERGHSFDGFDGIDAIDGDLAQDSEVPLESGEVASEESQRPVTRRRGRLGSDFLRKE</sequence>
<dbReference type="AlphaFoldDB" id="A0A6G4W8X7"/>
<reference evidence="3 4" key="1">
    <citation type="submission" date="2020-02" db="EMBL/GenBank/DDBJ databases">
        <title>Genome sequence of strain CCNWXJ40-4.</title>
        <authorList>
            <person name="Gao J."/>
            <person name="Sun J."/>
        </authorList>
    </citation>
    <scope>NUCLEOTIDE SEQUENCE [LARGE SCALE GENOMIC DNA]</scope>
    <source>
        <strain evidence="3 4">CCNWXJ 40-4</strain>
    </source>
</reference>
<dbReference type="InterPro" id="IPR012337">
    <property type="entry name" value="RNaseH-like_sf"/>
</dbReference>
<dbReference type="Gene3D" id="3.30.420.10">
    <property type="entry name" value="Ribonuclease H-like superfamily/Ribonuclease H"/>
    <property type="match status" value="1"/>
</dbReference>
<dbReference type="GO" id="GO:0003676">
    <property type="term" value="F:nucleic acid binding"/>
    <property type="evidence" value="ECO:0007669"/>
    <property type="project" value="InterPro"/>
</dbReference>
<evidence type="ECO:0000256" key="1">
    <source>
        <dbReference type="SAM" id="MobiDB-lite"/>
    </source>
</evidence>
<dbReference type="SUPFAM" id="SSF53098">
    <property type="entry name" value="Ribonuclease H-like"/>
    <property type="match status" value="1"/>
</dbReference>
<gene>
    <name evidence="3" type="ORF">G6N73_07670</name>
</gene>
<evidence type="ECO:0000313" key="3">
    <source>
        <dbReference type="EMBL" id="NGO51059.1"/>
    </source>
</evidence>
<dbReference type="GO" id="GO:0015074">
    <property type="term" value="P:DNA integration"/>
    <property type="evidence" value="ECO:0007669"/>
    <property type="project" value="InterPro"/>
</dbReference>
<dbReference type="InterPro" id="IPR036397">
    <property type="entry name" value="RNaseH_sf"/>
</dbReference>
<feature type="domain" description="Integrase catalytic" evidence="2">
    <location>
        <begin position="360"/>
        <end position="557"/>
    </location>
</feature>
<dbReference type="InterPro" id="IPR001584">
    <property type="entry name" value="Integrase_cat-core"/>
</dbReference>
<accession>A0A6G4W8X7</accession>
<protein>
    <submittedName>
        <fullName evidence="3">Transposase</fullName>
    </submittedName>
</protein>
<comment type="caution">
    <text evidence="3">The sequence shown here is derived from an EMBL/GenBank/DDBJ whole genome shotgun (WGS) entry which is preliminary data.</text>
</comment>
<dbReference type="Pfam" id="PF09299">
    <property type="entry name" value="Mu-transpos_C"/>
    <property type="match status" value="1"/>
</dbReference>
<dbReference type="InterPro" id="IPR015378">
    <property type="entry name" value="Transposase-like_Mu_C"/>
</dbReference>
<evidence type="ECO:0000313" key="4">
    <source>
        <dbReference type="Proteomes" id="UP001642900"/>
    </source>
</evidence>